<evidence type="ECO:0000313" key="1">
    <source>
        <dbReference type="EMBL" id="ETK84901.1"/>
    </source>
</evidence>
<dbReference type="EMBL" id="KI686655">
    <property type="protein sequence ID" value="ETK84901.1"/>
    <property type="molecule type" value="Genomic_DNA"/>
</dbReference>
<sequence length="56" mass="6416">MLRKQVMIDVISLRAHWGAVKCCLRVLVAILQKNILQIFEGHISSTQMPREILARS</sequence>
<dbReference type="Proteomes" id="UP000053236">
    <property type="component" value="Unassembled WGS sequence"/>
</dbReference>
<proteinExistence type="predicted"/>
<name>W2GRH4_PHYNI</name>
<reference evidence="1" key="1">
    <citation type="submission" date="2013-11" db="EMBL/GenBank/DDBJ databases">
        <title>The Genome Sequence of Phytophthora parasitica CJ02B3.</title>
        <authorList>
            <consortium name="The Broad Institute Genomics Platform"/>
            <person name="Russ C."/>
            <person name="Tyler B."/>
            <person name="Panabieres F."/>
            <person name="Shan W."/>
            <person name="Tripathy S."/>
            <person name="Grunwald N."/>
            <person name="Machado M."/>
            <person name="Johnson C.S."/>
            <person name="Arredondo F."/>
            <person name="Hong C."/>
            <person name="Coffey M."/>
            <person name="Young S.K."/>
            <person name="Zeng Q."/>
            <person name="Gargeya S."/>
            <person name="Fitzgerald M."/>
            <person name="Abouelleil A."/>
            <person name="Alvarado L."/>
            <person name="Chapman S.B."/>
            <person name="Gainer-Dewar J."/>
            <person name="Goldberg J."/>
            <person name="Griggs A."/>
            <person name="Gujja S."/>
            <person name="Hansen M."/>
            <person name="Howarth C."/>
            <person name="Imamovic A."/>
            <person name="Ireland A."/>
            <person name="Larimer J."/>
            <person name="McCowan C."/>
            <person name="Murphy C."/>
            <person name="Pearson M."/>
            <person name="Poon T.W."/>
            <person name="Priest M."/>
            <person name="Roberts A."/>
            <person name="Saif S."/>
            <person name="Shea T."/>
            <person name="Sykes S."/>
            <person name="Wortman J."/>
            <person name="Nusbaum C."/>
            <person name="Birren B."/>
        </authorList>
    </citation>
    <scope>NUCLEOTIDE SEQUENCE [LARGE SCALE GENOMIC DNA]</scope>
    <source>
        <strain evidence="1">CJ02B3</strain>
    </source>
</reference>
<accession>W2GRH4</accession>
<organism evidence="1">
    <name type="scientific">Phytophthora nicotianae</name>
    <name type="common">Potato buckeye rot agent</name>
    <name type="synonym">Phytophthora parasitica</name>
    <dbReference type="NCBI Taxonomy" id="4792"/>
    <lineage>
        <taxon>Eukaryota</taxon>
        <taxon>Sar</taxon>
        <taxon>Stramenopiles</taxon>
        <taxon>Oomycota</taxon>
        <taxon>Peronosporomycetes</taxon>
        <taxon>Peronosporales</taxon>
        <taxon>Peronosporaceae</taxon>
        <taxon>Phytophthora</taxon>
    </lineage>
</organism>
<protein>
    <submittedName>
        <fullName evidence="1">Uncharacterized protein</fullName>
    </submittedName>
</protein>
<dbReference type="AlphaFoldDB" id="W2GRH4"/>
<gene>
    <name evidence="1" type="ORF">L915_10177</name>
</gene>